<dbReference type="InterPro" id="IPR023995">
    <property type="entry name" value="HemZ"/>
</dbReference>
<dbReference type="InterPro" id="IPR013785">
    <property type="entry name" value="Aldolase_TIM"/>
</dbReference>
<dbReference type="Pfam" id="PF04055">
    <property type="entry name" value="Radical_SAM"/>
    <property type="match status" value="1"/>
</dbReference>
<dbReference type="EMBL" id="QSIS01000011">
    <property type="protein sequence ID" value="RHD07938.1"/>
    <property type="molecule type" value="Genomic_DNA"/>
</dbReference>
<dbReference type="InterPro" id="IPR007197">
    <property type="entry name" value="rSAM"/>
</dbReference>
<evidence type="ECO:0000313" key="7">
    <source>
        <dbReference type="EMBL" id="RHL67603.1"/>
    </source>
</evidence>
<dbReference type="RefSeq" id="WP_118148838.1">
    <property type="nucleotide sequence ID" value="NZ_QRNP01000020.1"/>
</dbReference>
<dbReference type="GO" id="GO:0051989">
    <property type="term" value="F:coproporphyrinogen dehydrogenase activity"/>
    <property type="evidence" value="ECO:0007669"/>
    <property type="project" value="UniProtKB-EC"/>
</dbReference>
<dbReference type="GO" id="GO:0006779">
    <property type="term" value="P:porphyrin-containing compound biosynthetic process"/>
    <property type="evidence" value="ECO:0007669"/>
    <property type="project" value="TreeGrafter"/>
</dbReference>
<dbReference type="Gene3D" id="3.20.20.70">
    <property type="entry name" value="Aldolase class I"/>
    <property type="match status" value="1"/>
</dbReference>
<dbReference type="SUPFAM" id="SSF102114">
    <property type="entry name" value="Radical SAM enzymes"/>
    <property type="match status" value="1"/>
</dbReference>
<evidence type="ECO:0000313" key="6">
    <source>
        <dbReference type="EMBL" id="RHD07938.1"/>
    </source>
</evidence>
<dbReference type="GO" id="GO:0051539">
    <property type="term" value="F:4 iron, 4 sulfur cluster binding"/>
    <property type="evidence" value="ECO:0007669"/>
    <property type="project" value="TreeGrafter"/>
</dbReference>
<evidence type="ECO:0000259" key="5">
    <source>
        <dbReference type="PROSITE" id="PS51918"/>
    </source>
</evidence>
<name>A0A414DBK1_9FIRM</name>
<evidence type="ECO:0000313" key="8">
    <source>
        <dbReference type="Proteomes" id="UP000284794"/>
    </source>
</evidence>
<dbReference type="PANTHER" id="PTHR13932">
    <property type="entry name" value="COPROPORPHYRINIGEN III OXIDASE"/>
    <property type="match status" value="1"/>
</dbReference>
<reference evidence="8 9" key="1">
    <citation type="submission" date="2018-08" db="EMBL/GenBank/DDBJ databases">
        <title>A genome reference for cultivated species of the human gut microbiota.</title>
        <authorList>
            <person name="Zou Y."/>
            <person name="Xue W."/>
            <person name="Luo G."/>
        </authorList>
    </citation>
    <scope>NUCLEOTIDE SEQUENCE [LARGE SCALE GENOMIC DNA]</scope>
    <source>
        <strain evidence="7 9">AF36-7BH</strain>
        <strain evidence="6 8">AM32-2AC</strain>
    </source>
</reference>
<comment type="caution">
    <text evidence="6">The sequence shown here is derived from an EMBL/GenBank/DDBJ whole genome shotgun (WGS) entry which is preliminary data.</text>
</comment>
<dbReference type="SFLD" id="SFLDG01065">
    <property type="entry name" value="anaerobic_coproporphyrinogen-I"/>
    <property type="match status" value="1"/>
</dbReference>
<protein>
    <submittedName>
        <fullName evidence="6">Coproporphyrinogen dehydrogenase HemZ</fullName>
        <ecNumber evidence="6">1.3.98.3</ecNumber>
    </submittedName>
</protein>
<organism evidence="6 8">
    <name type="scientific">Lachnospira eligens</name>
    <dbReference type="NCBI Taxonomy" id="39485"/>
    <lineage>
        <taxon>Bacteria</taxon>
        <taxon>Bacillati</taxon>
        <taxon>Bacillota</taxon>
        <taxon>Clostridia</taxon>
        <taxon>Lachnospirales</taxon>
        <taxon>Lachnospiraceae</taxon>
        <taxon>Lachnospira</taxon>
    </lineage>
</organism>
<dbReference type="EC" id="1.3.98.3" evidence="6"/>
<dbReference type="Proteomes" id="UP000285201">
    <property type="component" value="Unassembled WGS sequence"/>
</dbReference>
<gene>
    <name evidence="6" type="primary">hemZ</name>
    <name evidence="7" type="ORF">DW007_09150</name>
    <name evidence="6" type="ORF">DW811_09245</name>
</gene>
<evidence type="ECO:0000313" key="9">
    <source>
        <dbReference type="Proteomes" id="UP000285201"/>
    </source>
</evidence>
<keyword evidence="4" id="KW-0411">Iron-sulfur</keyword>
<dbReference type="SFLD" id="SFLDS00029">
    <property type="entry name" value="Radical_SAM"/>
    <property type="match status" value="1"/>
</dbReference>
<dbReference type="InterPro" id="IPR058240">
    <property type="entry name" value="rSAM_sf"/>
</dbReference>
<dbReference type="EMBL" id="QROY01000007">
    <property type="protein sequence ID" value="RHL67603.1"/>
    <property type="molecule type" value="Genomic_DNA"/>
</dbReference>
<keyword evidence="6" id="KW-0560">Oxidoreductase</keyword>
<evidence type="ECO:0000256" key="3">
    <source>
        <dbReference type="ARBA" id="ARBA00023004"/>
    </source>
</evidence>
<keyword evidence="1" id="KW-0949">S-adenosyl-L-methionine</keyword>
<dbReference type="InterPro" id="IPR006638">
    <property type="entry name" value="Elp3/MiaA/NifB-like_rSAM"/>
</dbReference>
<proteinExistence type="predicted"/>
<dbReference type="SFLD" id="SFLDF00310">
    <property type="entry name" value="oxygen-independent_coproporphy"/>
    <property type="match status" value="1"/>
</dbReference>
<evidence type="ECO:0000256" key="1">
    <source>
        <dbReference type="ARBA" id="ARBA00022691"/>
    </source>
</evidence>
<evidence type="ECO:0000256" key="4">
    <source>
        <dbReference type="ARBA" id="ARBA00023014"/>
    </source>
</evidence>
<dbReference type="GO" id="GO:0005737">
    <property type="term" value="C:cytoplasm"/>
    <property type="evidence" value="ECO:0007669"/>
    <property type="project" value="TreeGrafter"/>
</dbReference>
<keyword evidence="2" id="KW-0479">Metal-binding</keyword>
<dbReference type="AlphaFoldDB" id="A0A414DBK1"/>
<feature type="domain" description="Radical SAM core" evidence="5">
    <location>
        <begin position="138"/>
        <end position="383"/>
    </location>
</feature>
<dbReference type="Proteomes" id="UP000284794">
    <property type="component" value="Unassembled WGS sequence"/>
</dbReference>
<dbReference type="PROSITE" id="PS51918">
    <property type="entry name" value="RADICAL_SAM"/>
    <property type="match status" value="1"/>
</dbReference>
<dbReference type="SFLD" id="SFLDG01082">
    <property type="entry name" value="B12-binding_domain_containing"/>
    <property type="match status" value="1"/>
</dbReference>
<evidence type="ECO:0000256" key="2">
    <source>
        <dbReference type="ARBA" id="ARBA00022723"/>
    </source>
</evidence>
<dbReference type="InterPro" id="IPR034505">
    <property type="entry name" value="Coproporphyrinogen-III_oxidase"/>
</dbReference>
<keyword evidence="3" id="KW-0408">Iron</keyword>
<dbReference type="SMART" id="SM00729">
    <property type="entry name" value="Elp3"/>
    <property type="match status" value="1"/>
</dbReference>
<sequence>MIYIKIDNDVFYDDAVVLVRSFYPRTEVMALKADSKPEENDEILSIEVPDITGLDKKNAHEVFKDSLYKKLSEKTGKKLPWGYLTGVRPSKIAYTMLEEGATEEQIKKHFMDKHYASEEKADLALTVARKELDILTDMDYKTGYSLYIGIPFCPSICLYCSFSSYALGAYKDYVDNYVDALIKEIRYVAESMKGRRLDTVYMGGGTPTTLSAAQLDKVLTVVEEAFDLSACRELTVEAGRPDSVTPDKFKVLKAHNVGRISINPQTMNQKTLDLIGRKHTVEDIKNAYAMAREAGLDNINMDMILGLPGEGVDEVYHTLNEIKAMRPESLTVHSLAIKRASRLNILRQQYTELSIENTDSIIAMTEQTARDLNMQPYYMYRQKNMAGNFENVGYAVPGLECIYNILIMEEKQTIIACGAGASTKVVFHNEGDENHSVRIERIENVKDVRSYVERIDEMIERKRKFFGENEF</sequence>
<dbReference type="NCBIfam" id="TIGR03994">
    <property type="entry name" value="rSAM_HemZ"/>
    <property type="match status" value="1"/>
</dbReference>
<dbReference type="CDD" id="cd01335">
    <property type="entry name" value="Radical_SAM"/>
    <property type="match status" value="1"/>
</dbReference>
<dbReference type="PANTHER" id="PTHR13932:SF1">
    <property type="entry name" value="OXYGEN-INDEPENDENT COPROPORPHYRINOGEN-III OXIDASE-LIKE PROTEIN HEMZ"/>
    <property type="match status" value="1"/>
</dbReference>
<dbReference type="GO" id="GO:0046872">
    <property type="term" value="F:metal ion binding"/>
    <property type="evidence" value="ECO:0007669"/>
    <property type="project" value="UniProtKB-KW"/>
</dbReference>
<accession>A0A414DBK1</accession>